<dbReference type="GO" id="GO:0005634">
    <property type="term" value="C:nucleus"/>
    <property type="evidence" value="ECO:0007669"/>
    <property type="project" value="TreeGrafter"/>
</dbReference>
<dbReference type="PANTHER" id="PTHR19303">
    <property type="entry name" value="TRANSPOSON"/>
    <property type="match status" value="1"/>
</dbReference>
<protein>
    <recommendedName>
        <fullName evidence="1">DDE-1 domain-containing protein</fullName>
    </recommendedName>
</protein>
<dbReference type="AlphaFoldDB" id="A0A1D1UJQ4"/>
<dbReference type="PANTHER" id="PTHR19303:SF73">
    <property type="entry name" value="PROTEIN PDC2"/>
    <property type="match status" value="1"/>
</dbReference>
<dbReference type="EMBL" id="BDGG01000001">
    <property type="protein sequence ID" value="GAU89936.1"/>
    <property type="molecule type" value="Genomic_DNA"/>
</dbReference>
<gene>
    <name evidence="2" type="primary">RvY_02428-1</name>
    <name evidence="2" type="synonym">RvY_02428.1</name>
    <name evidence="2" type="ORF">RvY_02428</name>
</gene>
<dbReference type="InterPro" id="IPR050863">
    <property type="entry name" value="CenT-Element_Derived"/>
</dbReference>
<reference evidence="2 3" key="1">
    <citation type="journal article" date="2016" name="Nat. Commun.">
        <title>Extremotolerant tardigrade genome and improved radiotolerance of human cultured cells by tardigrade-unique protein.</title>
        <authorList>
            <person name="Hashimoto T."/>
            <person name="Horikawa D.D."/>
            <person name="Saito Y."/>
            <person name="Kuwahara H."/>
            <person name="Kozuka-Hata H."/>
            <person name="Shin-I T."/>
            <person name="Minakuchi Y."/>
            <person name="Ohishi K."/>
            <person name="Motoyama A."/>
            <person name="Aizu T."/>
            <person name="Enomoto A."/>
            <person name="Kondo K."/>
            <person name="Tanaka S."/>
            <person name="Hara Y."/>
            <person name="Koshikawa S."/>
            <person name="Sagara H."/>
            <person name="Miura T."/>
            <person name="Yokobori S."/>
            <person name="Miyagawa K."/>
            <person name="Suzuki Y."/>
            <person name="Kubo T."/>
            <person name="Oyama M."/>
            <person name="Kohara Y."/>
            <person name="Fujiyama A."/>
            <person name="Arakawa K."/>
            <person name="Katayama T."/>
            <person name="Toyoda A."/>
            <person name="Kunieda T."/>
        </authorList>
    </citation>
    <scope>NUCLEOTIDE SEQUENCE [LARGE SCALE GENOMIC DNA]</scope>
    <source>
        <strain evidence="2 3">YOKOZUNA-1</strain>
    </source>
</reference>
<dbReference type="OrthoDB" id="125347at2759"/>
<evidence type="ECO:0000313" key="2">
    <source>
        <dbReference type="EMBL" id="GAU89936.1"/>
    </source>
</evidence>
<keyword evidence="3" id="KW-1185">Reference proteome</keyword>
<dbReference type="STRING" id="947166.A0A1D1UJQ4"/>
<evidence type="ECO:0000259" key="1">
    <source>
        <dbReference type="Pfam" id="PF03184"/>
    </source>
</evidence>
<dbReference type="InterPro" id="IPR004875">
    <property type="entry name" value="DDE_SF_endonuclease_dom"/>
</dbReference>
<proteinExistence type="predicted"/>
<sequence length="309" mass="34813">MGKLKNRPPNEDRRPITPAVPQTILQRCAEIIYKMNHGFKAGDLADMYDLSESSIRRIYKERHETETALKTGEVSEESSTDLLALENWFTVDLPKVLMNVDPRNLLNADETGLFWRNVGVKSLIIGRRHETGGRIAKDRITIVLLCSAAGEKFAICVIGTAERPRAFEKNAVHDVTVGKYGFSYYSNSTARMTTAIFNSWLDWLKAEMVKQDRHVLLVVDSFIAHKVSSRSNVTVFEKLPVTNGVEDFVKGLTVFDAVKWAMEARKSVKPSTIVNCFHKSSVLVLPVVVTIVRNQPVDPLTLFGLEDYR</sequence>
<dbReference type="Pfam" id="PF03184">
    <property type="entry name" value="DDE_1"/>
    <property type="match status" value="1"/>
</dbReference>
<organism evidence="2 3">
    <name type="scientific">Ramazzottius varieornatus</name>
    <name type="common">Water bear</name>
    <name type="synonym">Tardigrade</name>
    <dbReference type="NCBI Taxonomy" id="947166"/>
    <lineage>
        <taxon>Eukaryota</taxon>
        <taxon>Metazoa</taxon>
        <taxon>Ecdysozoa</taxon>
        <taxon>Tardigrada</taxon>
        <taxon>Eutardigrada</taxon>
        <taxon>Parachela</taxon>
        <taxon>Hypsibioidea</taxon>
        <taxon>Ramazzottiidae</taxon>
        <taxon>Ramazzottius</taxon>
    </lineage>
</organism>
<name>A0A1D1UJQ4_RAMVA</name>
<accession>A0A1D1UJQ4</accession>
<dbReference type="GO" id="GO:0003677">
    <property type="term" value="F:DNA binding"/>
    <property type="evidence" value="ECO:0007669"/>
    <property type="project" value="TreeGrafter"/>
</dbReference>
<dbReference type="Proteomes" id="UP000186922">
    <property type="component" value="Unassembled WGS sequence"/>
</dbReference>
<feature type="domain" description="DDE-1" evidence="1">
    <location>
        <begin position="137"/>
        <end position="230"/>
    </location>
</feature>
<comment type="caution">
    <text evidence="2">The sequence shown here is derived from an EMBL/GenBank/DDBJ whole genome shotgun (WGS) entry which is preliminary data.</text>
</comment>
<evidence type="ECO:0000313" key="3">
    <source>
        <dbReference type="Proteomes" id="UP000186922"/>
    </source>
</evidence>